<dbReference type="OrthoDB" id="5422293at2759"/>
<dbReference type="Proteomes" id="UP000078397">
    <property type="component" value="Unassembled WGS sequence"/>
</dbReference>
<accession>A0A179G6C0</accession>
<reference evidence="1 2" key="1">
    <citation type="journal article" date="2016" name="PLoS Pathog.">
        <title>Biosynthesis of antibiotic leucinostatins in bio-control fungus Purpureocillium lilacinum and their inhibition on phytophthora revealed by genome mining.</title>
        <authorList>
            <person name="Wang G."/>
            <person name="Liu Z."/>
            <person name="Lin R."/>
            <person name="Li E."/>
            <person name="Mao Z."/>
            <person name="Ling J."/>
            <person name="Yang Y."/>
            <person name="Yin W.B."/>
            <person name="Xie B."/>
        </authorList>
    </citation>
    <scope>NUCLEOTIDE SEQUENCE [LARGE SCALE GENOMIC DNA]</scope>
    <source>
        <strain evidence="1">170</strain>
    </source>
</reference>
<sequence>MAYAPEACMDEKHPELWQLRLLPIFRWRDTMQSSFYRPYEAFCAHDEPLIGYETEYFWKKQPKWNPTLLRDPREDGCTNAEQLAVLASLAEALIESFNWRLSWGLRRDRPPVEDENRGRFDEFSVPAWTEDVPRLEERLLLHKHRDPNDSRSDPDFQKRNVQAITGSLTTV</sequence>
<dbReference type="GeneID" id="28844778"/>
<organism evidence="1 2">
    <name type="scientific">Pochonia chlamydosporia 170</name>
    <dbReference type="NCBI Taxonomy" id="1380566"/>
    <lineage>
        <taxon>Eukaryota</taxon>
        <taxon>Fungi</taxon>
        <taxon>Dikarya</taxon>
        <taxon>Ascomycota</taxon>
        <taxon>Pezizomycotina</taxon>
        <taxon>Sordariomycetes</taxon>
        <taxon>Hypocreomycetidae</taxon>
        <taxon>Hypocreales</taxon>
        <taxon>Clavicipitaceae</taxon>
        <taxon>Pochonia</taxon>
    </lineage>
</organism>
<dbReference type="KEGG" id="pchm:VFPPC_00845"/>
<keyword evidence="2" id="KW-1185">Reference proteome</keyword>
<gene>
    <name evidence="1" type="ORF">VFPPC_00845</name>
</gene>
<dbReference type="RefSeq" id="XP_018149113.1">
    <property type="nucleotide sequence ID" value="XM_018280784.1"/>
</dbReference>
<comment type="caution">
    <text evidence="1">The sequence shown here is derived from an EMBL/GenBank/DDBJ whole genome shotgun (WGS) entry which is preliminary data.</text>
</comment>
<dbReference type="AlphaFoldDB" id="A0A179G6C0"/>
<name>A0A179G6C0_METCM</name>
<protein>
    <submittedName>
        <fullName evidence="1">Uncharacterized protein</fullName>
    </submittedName>
</protein>
<evidence type="ECO:0000313" key="2">
    <source>
        <dbReference type="Proteomes" id="UP000078397"/>
    </source>
</evidence>
<proteinExistence type="predicted"/>
<evidence type="ECO:0000313" key="1">
    <source>
        <dbReference type="EMBL" id="OAQ73030.1"/>
    </source>
</evidence>
<dbReference type="EMBL" id="LSBJ02000001">
    <property type="protein sequence ID" value="OAQ73030.1"/>
    <property type="molecule type" value="Genomic_DNA"/>
</dbReference>